<accession>A0A6N7PRT3</accession>
<gene>
    <name evidence="2" type="ORF">GF068_23650</name>
</gene>
<proteinExistence type="predicted"/>
<dbReference type="PANTHER" id="PTHR48075">
    <property type="entry name" value="3-HYDROXYACYL-COA DEHYDROGENASE FAMILY PROTEIN"/>
    <property type="match status" value="1"/>
</dbReference>
<keyword evidence="3" id="KW-1185">Reference proteome</keyword>
<dbReference type="Pfam" id="PF02737">
    <property type="entry name" value="3HCDH_N"/>
    <property type="match status" value="1"/>
</dbReference>
<reference evidence="2 3" key="1">
    <citation type="submission" date="2019-10" db="EMBL/GenBank/DDBJ databases">
        <title>A soil myxobacterium in the family Polyangiaceae.</title>
        <authorList>
            <person name="Li Y."/>
            <person name="Wang J."/>
        </authorList>
    </citation>
    <scope>NUCLEOTIDE SEQUENCE [LARGE SCALE GENOMIC DNA]</scope>
    <source>
        <strain evidence="2 3">DSM 14734</strain>
    </source>
</reference>
<dbReference type="EMBL" id="WJIE01000006">
    <property type="protein sequence ID" value="MRG94892.1"/>
    <property type="molecule type" value="Genomic_DNA"/>
</dbReference>
<organism evidence="2 3">
    <name type="scientific">Polyangium spumosum</name>
    <dbReference type="NCBI Taxonomy" id="889282"/>
    <lineage>
        <taxon>Bacteria</taxon>
        <taxon>Pseudomonadati</taxon>
        <taxon>Myxococcota</taxon>
        <taxon>Polyangia</taxon>
        <taxon>Polyangiales</taxon>
        <taxon>Polyangiaceae</taxon>
        <taxon>Polyangium</taxon>
    </lineage>
</organism>
<comment type="caution">
    <text evidence="2">The sequence shown here is derived from an EMBL/GenBank/DDBJ whole genome shotgun (WGS) entry which is preliminary data.</text>
</comment>
<dbReference type="RefSeq" id="WP_153821688.1">
    <property type="nucleotide sequence ID" value="NZ_WJIE01000006.1"/>
</dbReference>
<dbReference type="InterPro" id="IPR036291">
    <property type="entry name" value="NAD(P)-bd_dom_sf"/>
</dbReference>
<dbReference type="InterPro" id="IPR006176">
    <property type="entry name" value="3-OHacyl-CoA_DH_NAD-bd"/>
</dbReference>
<dbReference type="Gene3D" id="3.40.50.720">
    <property type="entry name" value="NAD(P)-binding Rossmann-like Domain"/>
    <property type="match status" value="1"/>
</dbReference>
<dbReference type="SUPFAM" id="SSF51735">
    <property type="entry name" value="NAD(P)-binding Rossmann-fold domains"/>
    <property type="match status" value="1"/>
</dbReference>
<dbReference type="AlphaFoldDB" id="A0A6N7PRT3"/>
<dbReference type="GO" id="GO:0006635">
    <property type="term" value="P:fatty acid beta-oxidation"/>
    <property type="evidence" value="ECO:0007669"/>
    <property type="project" value="TreeGrafter"/>
</dbReference>
<evidence type="ECO:0000313" key="2">
    <source>
        <dbReference type="EMBL" id="MRG94892.1"/>
    </source>
</evidence>
<dbReference type="Proteomes" id="UP000440224">
    <property type="component" value="Unassembled WGS sequence"/>
</dbReference>
<feature type="domain" description="3-hydroxyacyl-CoA dehydrogenase NAD binding" evidence="1">
    <location>
        <begin position="19"/>
        <end position="197"/>
    </location>
</feature>
<dbReference type="GO" id="GO:0070403">
    <property type="term" value="F:NAD+ binding"/>
    <property type="evidence" value="ECO:0007669"/>
    <property type="project" value="InterPro"/>
</dbReference>
<name>A0A6N7PRT3_9BACT</name>
<dbReference type="OrthoDB" id="9771883at2"/>
<evidence type="ECO:0000313" key="3">
    <source>
        <dbReference type="Proteomes" id="UP000440224"/>
    </source>
</evidence>
<evidence type="ECO:0000259" key="1">
    <source>
        <dbReference type="Pfam" id="PF02737"/>
    </source>
</evidence>
<protein>
    <recommendedName>
        <fullName evidence="1">3-hydroxyacyl-CoA dehydrogenase NAD binding domain-containing protein</fullName>
    </recommendedName>
</protein>
<dbReference type="PANTHER" id="PTHR48075:SF5">
    <property type="entry name" value="3-HYDROXYBUTYRYL-COA DEHYDROGENASE"/>
    <property type="match status" value="1"/>
</dbReference>
<dbReference type="GO" id="GO:0008691">
    <property type="term" value="F:3-hydroxybutyryl-CoA dehydrogenase activity"/>
    <property type="evidence" value="ECO:0007669"/>
    <property type="project" value="TreeGrafter"/>
</dbReference>
<sequence length="235" mass="24380">MEPLENANGNGSACAIEDVAVIGGGAKSLGVIEACLLAGLSTTLIRSTPGGAAEARRRLSASLEDKRADGRLDPEAVTRALGRFRAAGDIGAAASADLVLDSTVLPWRDRQTLLKLAERATNGHAILATTAPTALLRALSTRLDVRENFLGLHFFAPAVLAGFCEVSVTNRTQPTVVETAVQFVQALGKYAVIVRDTPALLLLQTQGARLGPSGSPPSRSDAALGFCGALERLLA</sequence>